<comment type="caution">
    <text evidence="4">The sequence shown here is derived from an EMBL/GenBank/DDBJ whole genome shotgun (WGS) entry which is preliminary data.</text>
</comment>
<dbReference type="InterPro" id="IPR016161">
    <property type="entry name" value="Ald_DH/histidinol_DH"/>
</dbReference>
<name>A0A7W5FHX7_9ACTN</name>
<dbReference type="EMBL" id="JACHXF010000017">
    <property type="protein sequence ID" value="MBB3099128.1"/>
    <property type="molecule type" value="Genomic_DNA"/>
</dbReference>
<dbReference type="Gene3D" id="3.40.605.10">
    <property type="entry name" value="Aldehyde Dehydrogenase, Chain A, domain 1"/>
    <property type="match status" value="1"/>
</dbReference>
<dbReference type="Gene3D" id="3.40.309.10">
    <property type="entry name" value="Aldehyde Dehydrogenase, Chain A, domain 2"/>
    <property type="match status" value="1"/>
</dbReference>
<dbReference type="PANTHER" id="PTHR42804">
    <property type="entry name" value="ALDEHYDE DEHYDROGENASE"/>
    <property type="match status" value="1"/>
</dbReference>
<keyword evidence="5" id="KW-1185">Reference proteome</keyword>
<dbReference type="InterPro" id="IPR015590">
    <property type="entry name" value="Aldehyde_DH_dom"/>
</dbReference>
<sequence length="63" mass="6972">MNTDEFGHRAVRVARRLRTGQVEINGAAFNPLAPFGGYKQSGHGRELGPYGILEFTRTKAIQL</sequence>
<keyword evidence="2" id="KW-0560">Oxidoreductase</keyword>
<dbReference type="Pfam" id="PF00171">
    <property type="entry name" value="Aldedh"/>
    <property type="match status" value="1"/>
</dbReference>
<gene>
    <name evidence="4" type="ORF">FHR83_006834</name>
</gene>
<dbReference type="InterPro" id="IPR016162">
    <property type="entry name" value="Ald_DH_N"/>
</dbReference>
<accession>A0A7W5FHX7</accession>
<evidence type="ECO:0000313" key="4">
    <source>
        <dbReference type="EMBL" id="MBB3099128.1"/>
    </source>
</evidence>
<evidence type="ECO:0000259" key="3">
    <source>
        <dbReference type="Pfam" id="PF00171"/>
    </source>
</evidence>
<dbReference type="AlphaFoldDB" id="A0A7W5FHX7"/>
<comment type="similarity">
    <text evidence="1">Belongs to the aldehyde dehydrogenase family.</text>
</comment>
<dbReference type="InterPro" id="IPR016163">
    <property type="entry name" value="Ald_DH_C"/>
</dbReference>
<evidence type="ECO:0000256" key="1">
    <source>
        <dbReference type="ARBA" id="ARBA00009986"/>
    </source>
</evidence>
<organism evidence="4 5">
    <name type="scientific">Actinoplanes campanulatus</name>
    <dbReference type="NCBI Taxonomy" id="113559"/>
    <lineage>
        <taxon>Bacteria</taxon>
        <taxon>Bacillati</taxon>
        <taxon>Actinomycetota</taxon>
        <taxon>Actinomycetes</taxon>
        <taxon>Micromonosporales</taxon>
        <taxon>Micromonosporaceae</taxon>
        <taxon>Actinoplanes</taxon>
    </lineage>
</organism>
<proteinExistence type="inferred from homology"/>
<protein>
    <submittedName>
        <fullName evidence="4">Acyl-CoA reductase-like NAD-dependent aldehyde dehydrogenase</fullName>
    </submittedName>
</protein>
<evidence type="ECO:0000313" key="5">
    <source>
        <dbReference type="Proteomes" id="UP000590749"/>
    </source>
</evidence>
<dbReference type="Proteomes" id="UP000590749">
    <property type="component" value="Unassembled WGS sequence"/>
</dbReference>
<dbReference type="GO" id="GO:0016620">
    <property type="term" value="F:oxidoreductase activity, acting on the aldehyde or oxo group of donors, NAD or NADP as acceptor"/>
    <property type="evidence" value="ECO:0007669"/>
    <property type="project" value="InterPro"/>
</dbReference>
<dbReference type="FunFam" id="3.40.605.10:FF:000026">
    <property type="entry name" value="Aldehyde dehydrogenase, putative"/>
    <property type="match status" value="1"/>
</dbReference>
<dbReference type="SUPFAM" id="SSF53720">
    <property type="entry name" value="ALDH-like"/>
    <property type="match status" value="1"/>
</dbReference>
<feature type="domain" description="Aldehyde dehydrogenase" evidence="3">
    <location>
        <begin position="8"/>
        <end position="61"/>
    </location>
</feature>
<reference evidence="4 5" key="1">
    <citation type="submission" date="2020-08" db="EMBL/GenBank/DDBJ databases">
        <title>Genomic Encyclopedia of Type Strains, Phase III (KMG-III): the genomes of soil and plant-associated and newly described type strains.</title>
        <authorList>
            <person name="Whitman W."/>
        </authorList>
    </citation>
    <scope>NUCLEOTIDE SEQUENCE [LARGE SCALE GENOMIC DNA]</scope>
    <source>
        <strain evidence="4 5">CECT 3287</strain>
    </source>
</reference>
<evidence type="ECO:0000256" key="2">
    <source>
        <dbReference type="ARBA" id="ARBA00023002"/>
    </source>
</evidence>
<dbReference type="PANTHER" id="PTHR42804:SF1">
    <property type="entry name" value="ALDEHYDE DEHYDROGENASE-RELATED"/>
    <property type="match status" value="1"/>
</dbReference>